<feature type="transmembrane region" description="Helical" evidence="14">
    <location>
        <begin position="238"/>
        <end position="257"/>
    </location>
</feature>
<feature type="domain" description="DUF1736" evidence="15">
    <location>
        <begin position="300"/>
        <end position="368"/>
    </location>
</feature>
<feature type="repeat" description="TPR" evidence="13">
    <location>
        <begin position="691"/>
        <end position="724"/>
    </location>
</feature>
<feature type="transmembrane region" description="Helical" evidence="14">
    <location>
        <begin position="278"/>
        <end position="296"/>
    </location>
</feature>
<evidence type="ECO:0000256" key="8">
    <source>
        <dbReference type="ARBA" id="ARBA00022737"/>
    </source>
</evidence>
<dbReference type="GO" id="GO:0016020">
    <property type="term" value="C:membrane"/>
    <property type="evidence" value="ECO:0007669"/>
    <property type="project" value="UniProtKB-SubCell"/>
</dbReference>
<dbReference type="PROSITE" id="PS50293">
    <property type="entry name" value="TPR_REGION"/>
    <property type="match status" value="2"/>
</dbReference>
<evidence type="ECO:0000256" key="6">
    <source>
        <dbReference type="ARBA" id="ARBA00022679"/>
    </source>
</evidence>
<feature type="repeat" description="TPR" evidence="13">
    <location>
        <begin position="487"/>
        <end position="520"/>
    </location>
</feature>
<keyword evidence="7 14" id="KW-0812">Transmembrane</keyword>
<feature type="repeat" description="TPR" evidence="13">
    <location>
        <begin position="589"/>
        <end position="622"/>
    </location>
</feature>
<dbReference type="Pfam" id="PF13181">
    <property type="entry name" value="TPR_8"/>
    <property type="match status" value="2"/>
</dbReference>
<dbReference type="PANTHER" id="PTHR44227:SF3">
    <property type="entry name" value="PROTEIN O-MANNOSYL-TRANSFERASE TMTC4"/>
    <property type="match status" value="1"/>
</dbReference>
<keyword evidence="6" id="KW-0808">Transferase</keyword>
<dbReference type="InterPro" id="IPR011990">
    <property type="entry name" value="TPR-like_helical_dom_sf"/>
</dbReference>
<dbReference type="AlphaFoldDB" id="A0A7M5U0S6"/>
<proteinExistence type="inferred from homology"/>
<evidence type="ECO:0000256" key="3">
    <source>
        <dbReference type="ARBA" id="ARBA00004922"/>
    </source>
</evidence>
<dbReference type="GO" id="GO:0005783">
    <property type="term" value="C:endoplasmic reticulum"/>
    <property type="evidence" value="ECO:0007669"/>
    <property type="project" value="UniProtKB-SubCell"/>
</dbReference>
<dbReference type="InterPro" id="IPR019734">
    <property type="entry name" value="TPR_rpt"/>
</dbReference>
<feature type="transmembrane region" description="Helical" evidence="14">
    <location>
        <begin position="316"/>
        <end position="340"/>
    </location>
</feature>
<keyword evidence="8" id="KW-0677">Repeat</keyword>
<comment type="subcellular location">
    <subcellularLocation>
        <location evidence="2">Endoplasmic reticulum</location>
    </subcellularLocation>
    <subcellularLocation>
        <location evidence="1">Membrane</location>
        <topology evidence="1">Multi-pass membrane protein</topology>
    </subcellularLocation>
</comment>
<evidence type="ECO:0000256" key="1">
    <source>
        <dbReference type="ARBA" id="ARBA00004141"/>
    </source>
</evidence>
<dbReference type="Pfam" id="PF00515">
    <property type="entry name" value="TPR_1"/>
    <property type="match status" value="1"/>
</dbReference>
<comment type="similarity">
    <text evidence="4">Belongs to the TMTC family.</text>
</comment>
<accession>A0A7M5U0S6</accession>
<name>A0A7M5U0S6_9CNID</name>
<evidence type="ECO:0000256" key="7">
    <source>
        <dbReference type="ARBA" id="ARBA00022692"/>
    </source>
</evidence>
<dbReference type="PANTHER" id="PTHR44227">
    <property type="match status" value="1"/>
</dbReference>
<feature type="transmembrane region" description="Helical" evidence="14">
    <location>
        <begin position="179"/>
        <end position="202"/>
    </location>
</feature>
<evidence type="ECO:0000256" key="4">
    <source>
        <dbReference type="ARBA" id="ARBA00007882"/>
    </source>
</evidence>
<evidence type="ECO:0000256" key="13">
    <source>
        <dbReference type="PROSITE-ProRule" id="PRU00339"/>
    </source>
</evidence>
<evidence type="ECO:0000256" key="14">
    <source>
        <dbReference type="SAM" id="Phobius"/>
    </source>
</evidence>
<evidence type="ECO:0000313" key="17">
    <source>
        <dbReference type="Proteomes" id="UP000594262"/>
    </source>
</evidence>
<feature type="transmembrane region" description="Helical" evidence="14">
    <location>
        <begin position="385"/>
        <end position="407"/>
    </location>
</feature>
<dbReference type="EC" id="2.4.1.109" evidence="5"/>
<feature type="transmembrane region" description="Helical" evidence="14">
    <location>
        <begin position="124"/>
        <end position="145"/>
    </location>
</feature>
<feature type="repeat" description="TPR" evidence="13">
    <location>
        <begin position="521"/>
        <end position="554"/>
    </location>
</feature>
<evidence type="ECO:0000256" key="11">
    <source>
        <dbReference type="ARBA" id="ARBA00022989"/>
    </source>
</evidence>
<evidence type="ECO:0000256" key="12">
    <source>
        <dbReference type="ARBA" id="ARBA00023136"/>
    </source>
</evidence>
<keyword evidence="17" id="KW-1185">Reference proteome</keyword>
<evidence type="ECO:0000259" key="15">
    <source>
        <dbReference type="Pfam" id="PF08409"/>
    </source>
</evidence>
<evidence type="ECO:0000256" key="2">
    <source>
        <dbReference type="ARBA" id="ARBA00004240"/>
    </source>
</evidence>
<dbReference type="GO" id="GO:0030968">
    <property type="term" value="P:endoplasmic reticulum unfolded protein response"/>
    <property type="evidence" value="ECO:0007669"/>
    <property type="project" value="TreeGrafter"/>
</dbReference>
<evidence type="ECO:0000256" key="5">
    <source>
        <dbReference type="ARBA" id="ARBA00012839"/>
    </source>
</evidence>
<sequence length="741" mass="84862">MTNKIKKRERNHDNPTENDVILLDDYVPVPRLSINQASIIVILTSCLCFWKCQYAEFTFDDNSAILSNKDVSAETPLWSILENDFWGTKMSSKLSHKSYRPLTVLTYRVNYILSGGYHPWSFHVVNLVLHSLNCVLLLRVFSLFFGGVSDNDIGDFKAPRRSLLATLLFTVHPVHTESVAAVVGRADLICSIFFNFSLLFYIKHSYEDQQAGWKGRKITFIVSMLCAIIAMFSKEQGITVLGVCLAYDVIMVLRLNLDVLKKKCFESVIDLPSIIKRMVIVCIIAFGLLVIRLNIMGNVPPSFQKMDNPASFHPSLIFRVFNYIYLYSINVWLLLAPYWLCFDWAMGCIPVITSYDDVRLLFPLLLVVGVTLLLMKIIFNLDRPSGRLLMMSFCLLVIPFLPAMNIFFRVGFVIAERNLYIPSIGFSMLIVHGVNAICKSSAGRKISKIGIACVMVIFISRTINRTNNWLTEESLFKSGEEVCPLNAKVHYNIGKVSQDKNELDNAIRYYKNAIRLSPEYDQPMNNLGNILKDMKQYKEAEFYLQNAVNVTPKFATGWMNLGIVKAEMNKNDEANECYSKAVLHRRNYPDAYYNWGNMFLALKKHQEALEKFEKAISLKHDHLQAWQNKINLLCEMKANEDLLKGIQKMASIFPTNDQLMYLAGNSLGRVGNFKESKNYLLRTIKLNQRNYEAHGALGAVYHHTKDYKEAEKHYKISLSINPNHQGTIANYKKLQKTMQKK</sequence>
<evidence type="ECO:0000256" key="10">
    <source>
        <dbReference type="ARBA" id="ARBA00022824"/>
    </source>
</evidence>
<dbReference type="OrthoDB" id="19588at2759"/>
<feature type="transmembrane region" description="Helical" evidence="14">
    <location>
        <begin position="419"/>
        <end position="437"/>
    </location>
</feature>
<protein>
    <recommendedName>
        <fullName evidence="5">dolichyl-phosphate-mannose--protein mannosyltransferase</fullName>
        <ecNumber evidence="5">2.4.1.109</ecNumber>
    </recommendedName>
</protein>
<dbReference type="InterPro" id="IPR013618">
    <property type="entry name" value="TMTC_DUF1736"/>
</dbReference>
<keyword evidence="9 13" id="KW-0802">TPR repeat</keyword>
<keyword evidence="12 14" id="KW-0472">Membrane</keyword>
<dbReference type="Proteomes" id="UP000594262">
    <property type="component" value="Unplaced"/>
</dbReference>
<evidence type="ECO:0000256" key="9">
    <source>
        <dbReference type="ARBA" id="ARBA00022803"/>
    </source>
</evidence>
<evidence type="ECO:0000313" key="16">
    <source>
        <dbReference type="EnsemblMetazoa" id="CLYHEMP004554.1"/>
    </source>
</evidence>
<reference evidence="16" key="1">
    <citation type="submission" date="2021-01" db="UniProtKB">
        <authorList>
            <consortium name="EnsemblMetazoa"/>
        </authorList>
    </citation>
    <scope>IDENTIFICATION</scope>
</reference>
<dbReference type="UniPathway" id="UPA00378"/>
<dbReference type="SMART" id="SM00028">
    <property type="entry name" value="TPR"/>
    <property type="match status" value="6"/>
</dbReference>
<comment type="pathway">
    <text evidence="3">Protein modification; protein glycosylation.</text>
</comment>
<dbReference type="GO" id="GO:0004169">
    <property type="term" value="F:dolichyl-phosphate-mannose-protein mannosyltransferase activity"/>
    <property type="evidence" value="ECO:0007669"/>
    <property type="project" value="UniProtKB-EC"/>
</dbReference>
<dbReference type="Pfam" id="PF08409">
    <property type="entry name" value="TMTC_DUF1736"/>
    <property type="match status" value="1"/>
</dbReference>
<dbReference type="Pfam" id="PF13432">
    <property type="entry name" value="TPR_16"/>
    <property type="match status" value="1"/>
</dbReference>
<dbReference type="EnsemblMetazoa" id="CLYHEMT004554.1">
    <property type="protein sequence ID" value="CLYHEMP004554.1"/>
    <property type="gene ID" value="CLYHEMG004554"/>
</dbReference>
<dbReference type="PROSITE" id="PS50005">
    <property type="entry name" value="TPR"/>
    <property type="match status" value="4"/>
</dbReference>
<keyword evidence="11 14" id="KW-1133">Transmembrane helix</keyword>
<keyword evidence="10" id="KW-0256">Endoplasmic reticulum</keyword>
<dbReference type="GeneID" id="136805935"/>
<dbReference type="SUPFAM" id="SSF48452">
    <property type="entry name" value="TPR-like"/>
    <property type="match status" value="2"/>
</dbReference>
<feature type="transmembrane region" description="Helical" evidence="14">
    <location>
        <begin position="360"/>
        <end position="379"/>
    </location>
</feature>
<dbReference type="Gene3D" id="1.25.40.10">
    <property type="entry name" value="Tetratricopeptide repeat domain"/>
    <property type="match status" value="3"/>
</dbReference>
<feature type="transmembrane region" description="Helical" evidence="14">
    <location>
        <begin position="214"/>
        <end position="232"/>
    </location>
</feature>
<organism evidence="16 17">
    <name type="scientific">Clytia hemisphaerica</name>
    <dbReference type="NCBI Taxonomy" id="252671"/>
    <lineage>
        <taxon>Eukaryota</taxon>
        <taxon>Metazoa</taxon>
        <taxon>Cnidaria</taxon>
        <taxon>Hydrozoa</taxon>
        <taxon>Hydroidolina</taxon>
        <taxon>Leptothecata</taxon>
        <taxon>Obeliida</taxon>
        <taxon>Clytiidae</taxon>
        <taxon>Clytia</taxon>
    </lineage>
</organism>
<dbReference type="RefSeq" id="XP_066918624.1">
    <property type="nucleotide sequence ID" value="XM_067062523.1"/>
</dbReference>
<dbReference type="InterPro" id="IPR052346">
    <property type="entry name" value="O-mannosyl-transferase_TMTC"/>
</dbReference>